<keyword evidence="1" id="KW-0472">Membrane</keyword>
<dbReference type="RefSeq" id="WP_343996694.1">
    <property type="nucleotide sequence ID" value="NZ_BAAALG010000017.1"/>
</dbReference>
<proteinExistence type="predicted"/>
<protein>
    <recommendedName>
        <fullName evidence="4">ABC transporter permease</fullName>
    </recommendedName>
</protein>
<keyword evidence="1" id="KW-1133">Transmembrane helix</keyword>
<evidence type="ECO:0000256" key="1">
    <source>
        <dbReference type="SAM" id="Phobius"/>
    </source>
</evidence>
<evidence type="ECO:0000313" key="3">
    <source>
        <dbReference type="Proteomes" id="UP001501581"/>
    </source>
</evidence>
<feature type="transmembrane region" description="Helical" evidence="1">
    <location>
        <begin position="117"/>
        <end position="145"/>
    </location>
</feature>
<dbReference type="EMBL" id="BAAALG010000017">
    <property type="protein sequence ID" value="GAA1113870.1"/>
    <property type="molecule type" value="Genomic_DNA"/>
</dbReference>
<feature type="transmembrane region" description="Helical" evidence="1">
    <location>
        <begin position="76"/>
        <end position="96"/>
    </location>
</feature>
<keyword evidence="1" id="KW-0812">Transmembrane</keyword>
<evidence type="ECO:0000313" key="2">
    <source>
        <dbReference type="EMBL" id="GAA1113870.1"/>
    </source>
</evidence>
<keyword evidence="3" id="KW-1185">Reference proteome</keyword>
<gene>
    <name evidence="2" type="ORF">GCM10009668_40080</name>
</gene>
<sequence length="270" mass="29275">MSTSTVTATPAGVRRTKPAIRPISMGRILDTELRKMFDTRSGFWLMTSIGITALIATGATIIFAPDSALDFETFATAIGFPIAVILPMVSVLSVTGEWSQRTGLTTFTLIPDRRRVIAAKFLVTVAVGVVSMFVALAIGALGNIVGTAITGTDTIWNVSAQEFGFIVLANVLGMLIGFMLGVLIRNSAGAIVGYFVFNFMLPTLMMTLANLQEWFRDIWGWVDFSYAQSALFDGGSLTGEQWAQLGFTTLIWMVLPTLIGLRLLLRSEVK</sequence>
<feature type="transmembrane region" description="Helical" evidence="1">
    <location>
        <begin position="165"/>
        <end position="184"/>
    </location>
</feature>
<organism evidence="2 3">
    <name type="scientific">Nocardioides dubius</name>
    <dbReference type="NCBI Taxonomy" id="317019"/>
    <lineage>
        <taxon>Bacteria</taxon>
        <taxon>Bacillati</taxon>
        <taxon>Actinomycetota</taxon>
        <taxon>Actinomycetes</taxon>
        <taxon>Propionibacteriales</taxon>
        <taxon>Nocardioidaceae</taxon>
        <taxon>Nocardioides</taxon>
    </lineage>
</organism>
<reference evidence="3" key="1">
    <citation type="journal article" date="2019" name="Int. J. Syst. Evol. Microbiol.">
        <title>The Global Catalogue of Microorganisms (GCM) 10K type strain sequencing project: providing services to taxonomists for standard genome sequencing and annotation.</title>
        <authorList>
            <consortium name="The Broad Institute Genomics Platform"/>
            <consortium name="The Broad Institute Genome Sequencing Center for Infectious Disease"/>
            <person name="Wu L."/>
            <person name="Ma J."/>
        </authorList>
    </citation>
    <scope>NUCLEOTIDE SEQUENCE [LARGE SCALE GENOMIC DNA]</scope>
    <source>
        <strain evidence="3">JCM 13008</strain>
    </source>
</reference>
<comment type="caution">
    <text evidence="2">The sequence shown here is derived from an EMBL/GenBank/DDBJ whole genome shotgun (WGS) entry which is preliminary data.</text>
</comment>
<evidence type="ECO:0008006" key="4">
    <source>
        <dbReference type="Google" id="ProtNLM"/>
    </source>
</evidence>
<feature type="transmembrane region" description="Helical" evidence="1">
    <location>
        <begin position="43"/>
        <end position="64"/>
    </location>
</feature>
<feature type="transmembrane region" description="Helical" evidence="1">
    <location>
        <begin position="242"/>
        <end position="265"/>
    </location>
</feature>
<name>A0ABP4EQ12_9ACTN</name>
<accession>A0ABP4EQ12</accession>
<feature type="transmembrane region" description="Helical" evidence="1">
    <location>
        <begin position="191"/>
        <end position="211"/>
    </location>
</feature>
<dbReference type="Proteomes" id="UP001501581">
    <property type="component" value="Unassembled WGS sequence"/>
</dbReference>